<sequence>MHSCAGGQRALIYEEALQVLPFKLVSVTYLRSSTSRPIMIPTVDDPTNGAHHLTLICLEAFDPARTAFDEPILQRLVVRTVYLPFLSYLAFEILGGWK</sequence>
<accession>A0A9N9XZC8</accession>
<organism evidence="1 2">
    <name type="scientific">Clonostachys byssicola</name>
    <dbReference type="NCBI Taxonomy" id="160290"/>
    <lineage>
        <taxon>Eukaryota</taxon>
        <taxon>Fungi</taxon>
        <taxon>Dikarya</taxon>
        <taxon>Ascomycota</taxon>
        <taxon>Pezizomycotina</taxon>
        <taxon>Sordariomycetes</taxon>
        <taxon>Hypocreomycetidae</taxon>
        <taxon>Hypocreales</taxon>
        <taxon>Bionectriaceae</taxon>
        <taxon>Clonostachys</taxon>
    </lineage>
</organism>
<dbReference type="AlphaFoldDB" id="A0A9N9XZC8"/>
<gene>
    <name evidence="1" type="ORF">CBYS24578_00013223</name>
</gene>
<reference evidence="1" key="1">
    <citation type="submission" date="2021-10" db="EMBL/GenBank/DDBJ databases">
        <authorList>
            <person name="Piombo E."/>
        </authorList>
    </citation>
    <scope>NUCLEOTIDE SEQUENCE</scope>
</reference>
<comment type="caution">
    <text evidence="1">The sequence shown here is derived from an EMBL/GenBank/DDBJ whole genome shotgun (WGS) entry which is preliminary data.</text>
</comment>
<evidence type="ECO:0000313" key="1">
    <source>
        <dbReference type="EMBL" id="CAG9982376.1"/>
    </source>
</evidence>
<proteinExistence type="predicted"/>
<protein>
    <submittedName>
        <fullName evidence="1">Uncharacterized protein</fullName>
    </submittedName>
</protein>
<dbReference type="Proteomes" id="UP000754883">
    <property type="component" value="Unassembled WGS sequence"/>
</dbReference>
<keyword evidence="2" id="KW-1185">Reference proteome</keyword>
<name>A0A9N9XZC8_9HYPO</name>
<evidence type="ECO:0000313" key="2">
    <source>
        <dbReference type="Proteomes" id="UP000754883"/>
    </source>
</evidence>
<dbReference type="EMBL" id="CABFNO020001340">
    <property type="protein sequence ID" value="CAG9982376.1"/>
    <property type="molecule type" value="Genomic_DNA"/>
</dbReference>